<dbReference type="InterPro" id="IPR050997">
    <property type="entry name" value="MAPEG"/>
</dbReference>
<gene>
    <name evidence="6" type="ORF">BT96DRAFT_1014168</name>
</gene>
<protein>
    <recommendedName>
        <fullName evidence="8">MAPEG-domain-containing protein</fullName>
    </recommendedName>
</protein>
<evidence type="ECO:0000256" key="3">
    <source>
        <dbReference type="ARBA" id="ARBA00022989"/>
    </source>
</evidence>
<comment type="subcellular location">
    <subcellularLocation>
        <location evidence="1">Membrane</location>
        <topology evidence="1">Multi-pass membrane protein</topology>
    </subcellularLocation>
</comment>
<keyword evidence="7" id="KW-1185">Reference proteome</keyword>
<dbReference type="GO" id="GO:0005783">
    <property type="term" value="C:endoplasmic reticulum"/>
    <property type="evidence" value="ECO:0007669"/>
    <property type="project" value="TreeGrafter"/>
</dbReference>
<organism evidence="6 7">
    <name type="scientific">Gymnopus androsaceus JB14</name>
    <dbReference type="NCBI Taxonomy" id="1447944"/>
    <lineage>
        <taxon>Eukaryota</taxon>
        <taxon>Fungi</taxon>
        <taxon>Dikarya</taxon>
        <taxon>Basidiomycota</taxon>
        <taxon>Agaricomycotina</taxon>
        <taxon>Agaricomycetes</taxon>
        <taxon>Agaricomycetidae</taxon>
        <taxon>Agaricales</taxon>
        <taxon>Marasmiineae</taxon>
        <taxon>Omphalotaceae</taxon>
        <taxon>Gymnopus</taxon>
    </lineage>
</organism>
<dbReference type="GO" id="GO:0005635">
    <property type="term" value="C:nuclear envelope"/>
    <property type="evidence" value="ECO:0007669"/>
    <property type="project" value="TreeGrafter"/>
</dbReference>
<feature type="transmembrane region" description="Helical" evidence="5">
    <location>
        <begin position="12"/>
        <end position="32"/>
    </location>
</feature>
<keyword evidence="3 5" id="KW-1133">Transmembrane helix</keyword>
<dbReference type="PANTHER" id="PTHR10250">
    <property type="entry name" value="MICROSOMAL GLUTATHIONE S-TRANSFERASE"/>
    <property type="match status" value="1"/>
</dbReference>
<evidence type="ECO:0000256" key="2">
    <source>
        <dbReference type="ARBA" id="ARBA00022692"/>
    </source>
</evidence>
<dbReference type="Proteomes" id="UP000799118">
    <property type="component" value="Unassembled WGS sequence"/>
</dbReference>
<name>A0A6A4I5S5_9AGAR</name>
<dbReference type="Pfam" id="PF01124">
    <property type="entry name" value="MAPEG"/>
    <property type="match status" value="2"/>
</dbReference>
<feature type="transmembrane region" description="Helical" evidence="5">
    <location>
        <begin position="145"/>
        <end position="166"/>
    </location>
</feature>
<dbReference type="GO" id="GO:0004364">
    <property type="term" value="F:glutathione transferase activity"/>
    <property type="evidence" value="ECO:0007669"/>
    <property type="project" value="TreeGrafter"/>
</dbReference>
<keyword evidence="2 5" id="KW-0812">Transmembrane</keyword>
<evidence type="ECO:0000313" key="7">
    <source>
        <dbReference type="Proteomes" id="UP000799118"/>
    </source>
</evidence>
<evidence type="ECO:0000256" key="5">
    <source>
        <dbReference type="SAM" id="Phobius"/>
    </source>
</evidence>
<dbReference type="EMBL" id="ML769396">
    <property type="protein sequence ID" value="KAE9407322.1"/>
    <property type="molecule type" value="Genomic_DNA"/>
</dbReference>
<proteinExistence type="predicted"/>
<dbReference type="GO" id="GO:0016020">
    <property type="term" value="C:membrane"/>
    <property type="evidence" value="ECO:0007669"/>
    <property type="project" value="UniProtKB-SubCell"/>
</dbReference>
<dbReference type="SUPFAM" id="SSF161084">
    <property type="entry name" value="MAPEG domain-like"/>
    <property type="match status" value="1"/>
</dbReference>
<evidence type="ECO:0000313" key="6">
    <source>
        <dbReference type="EMBL" id="KAE9407322.1"/>
    </source>
</evidence>
<reference evidence="6" key="1">
    <citation type="journal article" date="2019" name="Environ. Microbiol.">
        <title>Fungal ecological strategies reflected in gene transcription - a case study of two litter decomposers.</title>
        <authorList>
            <person name="Barbi F."/>
            <person name="Kohler A."/>
            <person name="Barry K."/>
            <person name="Baskaran P."/>
            <person name="Daum C."/>
            <person name="Fauchery L."/>
            <person name="Ihrmark K."/>
            <person name="Kuo A."/>
            <person name="LaButti K."/>
            <person name="Lipzen A."/>
            <person name="Morin E."/>
            <person name="Grigoriev I.V."/>
            <person name="Henrissat B."/>
            <person name="Lindahl B."/>
            <person name="Martin F."/>
        </authorList>
    </citation>
    <scope>NUCLEOTIDE SEQUENCE</scope>
    <source>
        <strain evidence="6">JB14</strain>
    </source>
</reference>
<accession>A0A6A4I5S5</accession>
<keyword evidence="4 5" id="KW-0472">Membrane</keyword>
<evidence type="ECO:0008006" key="8">
    <source>
        <dbReference type="Google" id="ProtNLM"/>
    </source>
</evidence>
<dbReference type="Gene3D" id="1.20.120.550">
    <property type="entry name" value="Membrane associated eicosanoid/glutathione metabolism-like domain"/>
    <property type="match status" value="2"/>
</dbReference>
<dbReference type="InterPro" id="IPR001129">
    <property type="entry name" value="Membr-assoc_MAPEG"/>
</dbReference>
<evidence type="ECO:0000256" key="1">
    <source>
        <dbReference type="ARBA" id="ARBA00004141"/>
    </source>
</evidence>
<dbReference type="OrthoDB" id="410651at2759"/>
<dbReference type="PANTHER" id="PTHR10250:SF26">
    <property type="entry name" value="GLUTATHIONE S-TRANSFERASE 3, MITOCHONDRIAL"/>
    <property type="match status" value="1"/>
</dbReference>
<evidence type="ECO:0000256" key="4">
    <source>
        <dbReference type="ARBA" id="ARBA00023136"/>
    </source>
</evidence>
<dbReference type="AlphaFoldDB" id="A0A6A4I5S5"/>
<dbReference type="GO" id="GO:0004602">
    <property type="term" value="F:glutathione peroxidase activity"/>
    <property type="evidence" value="ECO:0007669"/>
    <property type="project" value="TreeGrafter"/>
</dbReference>
<dbReference type="InterPro" id="IPR023352">
    <property type="entry name" value="MAPEG-like_dom_sf"/>
</dbReference>
<sequence length="244" mass="26399">MSSVIEIPQGSSYVAVALLSTVVLLYGQSMTVSKFRSAAGIKYPQAYAELKQVEGSPDALKFNCAQRAHQNTLRINAYCLYNVRVDIPLSESASNPSLRTLIAALKLPKIAAAGCAVWTVGRALYTRGYVTGEPANRSKNGGALHYLGLLVLLGTSFYSAGSLIMADIARECWRSPFTLLDLQTSIATIAYKGYRITDSVKASFMDRKARLAQSDRASDSYPINRRGLSEGCEFDPRGGLPGDI</sequence>